<dbReference type="OrthoDB" id="667966at2"/>
<dbReference type="Gene3D" id="2.60.120.10">
    <property type="entry name" value="Jelly Rolls"/>
    <property type="match status" value="1"/>
</dbReference>
<dbReference type="GO" id="GO:0003677">
    <property type="term" value="F:DNA binding"/>
    <property type="evidence" value="ECO:0007669"/>
    <property type="project" value="UniProtKB-KW"/>
</dbReference>
<dbReference type="InterPro" id="IPR050397">
    <property type="entry name" value="Env_Response_Regulators"/>
</dbReference>
<dbReference type="Pfam" id="PF00027">
    <property type="entry name" value="cNMP_binding"/>
    <property type="match status" value="1"/>
</dbReference>
<keyword evidence="6" id="KW-0808">Transferase</keyword>
<dbReference type="InterPro" id="IPR014710">
    <property type="entry name" value="RmlC-like_jellyroll"/>
</dbReference>
<dbReference type="SUPFAM" id="SSF46785">
    <property type="entry name" value="Winged helix' DNA-binding domain"/>
    <property type="match status" value="1"/>
</dbReference>
<evidence type="ECO:0000313" key="7">
    <source>
        <dbReference type="Proteomes" id="UP000198769"/>
    </source>
</evidence>
<dbReference type="PANTHER" id="PTHR24567:SF28">
    <property type="entry name" value="LISTERIOLYSIN REGULATORY PROTEIN"/>
    <property type="match status" value="1"/>
</dbReference>
<proteinExistence type="predicted"/>
<name>A0A1I4YU66_CHROL</name>
<keyword evidence="2" id="KW-0238">DNA-binding</keyword>
<protein>
    <submittedName>
        <fullName evidence="6">cAMP-binding domain of CRP or a regulatory subunit of cAMP-dependent protein kinases</fullName>
    </submittedName>
</protein>
<dbReference type="RefSeq" id="WP_139222039.1">
    <property type="nucleotide sequence ID" value="NZ_FOVD01000003.1"/>
</dbReference>
<evidence type="ECO:0000256" key="2">
    <source>
        <dbReference type="ARBA" id="ARBA00023125"/>
    </source>
</evidence>
<feature type="domain" description="HTH crp-type" evidence="5">
    <location>
        <begin position="131"/>
        <end position="198"/>
    </location>
</feature>
<evidence type="ECO:0000256" key="1">
    <source>
        <dbReference type="ARBA" id="ARBA00023015"/>
    </source>
</evidence>
<keyword evidence="7" id="KW-1185">Reference proteome</keyword>
<sequence length="198" mass="23148">MIFSEQILFSLGAEILQYEVNELIFSDGQKPNYYYQVSMGAVKLTKDRENGTEAILGISFSGECFAETFLFDNKAYPFNAVAMDLCEIFRVPGERFVDFVKNTQESLLKLYCYNAEKVYYRYVMLNCLSINDSMLRLIELFRVLKAYYSKSEPFSFQIPFTRQQLSSITALRLETVIRTVKKMEKNKMVRIINGKIFY</sequence>
<dbReference type="CDD" id="cd00038">
    <property type="entry name" value="CAP_ED"/>
    <property type="match status" value="1"/>
</dbReference>
<feature type="domain" description="Cyclic nucleotide-binding" evidence="4">
    <location>
        <begin position="18"/>
        <end position="117"/>
    </location>
</feature>
<dbReference type="InterPro" id="IPR036390">
    <property type="entry name" value="WH_DNA-bd_sf"/>
</dbReference>
<dbReference type="InterPro" id="IPR018490">
    <property type="entry name" value="cNMP-bd_dom_sf"/>
</dbReference>
<gene>
    <name evidence="6" type="ORF">SAMN05421594_2689</name>
</gene>
<dbReference type="GO" id="GO:0003700">
    <property type="term" value="F:DNA-binding transcription factor activity"/>
    <property type="evidence" value="ECO:0007669"/>
    <property type="project" value="TreeGrafter"/>
</dbReference>
<keyword evidence="3" id="KW-0804">Transcription</keyword>
<dbReference type="SUPFAM" id="SSF51206">
    <property type="entry name" value="cAMP-binding domain-like"/>
    <property type="match status" value="1"/>
</dbReference>
<evidence type="ECO:0000313" key="6">
    <source>
        <dbReference type="EMBL" id="SFN41551.1"/>
    </source>
</evidence>
<keyword evidence="1" id="KW-0805">Transcription regulation</keyword>
<reference evidence="7" key="1">
    <citation type="submission" date="2016-10" db="EMBL/GenBank/DDBJ databases">
        <authorList>
            <person name="Varghese N."/>
            <person name="Submissions S."/>
        </authorList>
    </citation>
    <scope>NUCLEOTIDE SEQUENCE [LARGE SCALE GENOMIC DNA]</scope>
    <source>
        <strain evidence="7">DSM 25575</strain>
    </source>
</reference>
<dbReference type="Pfam" id="PF13545">
    <property type="entry name" value="HTH_Crp_2"/>
    <property type="match status" value="1"/>
</dbReference>
<evidence type="ECO:0000256" key="3">
    <source>
        <dbReference type="ARBA" id="ARBA00023163"/>
    </source>
</evidence>
<organism evidence="6 7">
    <name type="scientific">Chryseobacterium oleae</name>
    <dbReference type="NCBI Taxonomy" id="491207"/>
    <lineage>
        <taxon>Bacteria</taxon>
        <taxon>Pseudomonadati</taxon>
        <taxon>Bacteroidota</taxon>
        <taxon>Flavobacteriia</taxon>
        <taxon>Flavobacteriales</taxon>
        <taxon>Weeksellaceae</taxon>
        <taxon>Chryseobacterium group</taxon>
        <taxon>Chryseobacterium</taxon>
    </lineage>
</organism>
<keyword evidence="6" id="KW-0418">Kinase</keyword>
<dbReference type="PANTHER" id="PTHR24567">
    <property type="entry name" value="CRP FAMILY TRANSCRIPTIONAL REGULATORY PROTEIN"/>
    <property type="match status" value="1"/>
</dbReference>
<evidence type="ECO:0000259" key="4">
    <source>
        <dbReference type="PROSITE" id="PS50042"/>
    </source>
</evidence>
<dbReference type="GO" id="GO:0016301">
    <property type="term" value="F:kinase activity"/>
    <property type="evidence" value="ECO:0007669"/>
    <property type="project" value="UniProtKB-KW"/>
</dbReference>
<dbReference type="PROSITE" id="PS51063">
    <property type="entry name" value="HTH_CRP_2"/>
    <property type="match status" value="1"/>
</dbReference>
<evidence type="ECO:0000259" key="5">
    <source>
        <dbReference type="PROSITE" id="PS51063"/>
    </source>
</evidence>
<dbReference type="InterPro" id="IPR000595">
    <property type="entry name" value="cNMP-bd_dom"/>
</dbReference>
<dbReference type="Proteomes" id="UP000198769">
    <property type="component" value="Unassembled WGS sequence"/>
</dbReference>
<dbReference type="PROSITE" id="PS50042">
    <property type="entry name" value="CNMP_BINDING_3"/>
    <property type="match status" value="1"/>
</dbReference>
<accession>A0A1I4YU66</accession>
<dbReference type="AlphaFoldDB" id="A0A1I4YU66"/>
<dbReference type="GO" id="GO:0005829">
    <property type="term" value="C:cytosol"/>
    <property type="evidence" value="ECO:0007669"/>
    <property type="project" value="TreeGrafter"/>
</dbReference>
<dbReference type="SMART" id="SM00100">
    <property type="entry name" value="cNMP"/>
    <property type="match status" value="1"/>
</dbReference>
<dbReference type="EMBL" id="FOVD01000003">
    <property type="protein sequence ID" value="SFN41551.1"/>
    <property type="molecule type" value="Genomic_DNA"/>
</dbReference>
<dbReference type="InterPro" id="IPR012318">
    <property type="entry name" value="HTH_CRP"/>
</dbReference>